<feature type="region of interest" description="Disordered" evidence="1">
    <location>
        <begin position="20"/>
        <end position="41"/>
    </location>
</feature>
<evidence type="ECO:0000313" key="2">
    <source>
        <dbReference type="EMBL" id="WMV11954.1"/>
    </source>
</evidence>
<evidence type="ECO:0000256" key="1">
    <source>
        <dbReference type="SAM" id="MobiDB-lite"/>
    </source>
</evidence>
<gene>
    <name evidence="2" type="ORF">MTR67_005339</name>
</gene>
<name>A0AAF0PVL8_SOLVR</name>
<dbReference type="AlphaFoldDB" id="A0AAF0PVL8"/>
<keyword evidence="3" id="KW-1185">Reference proteome</keyword>
<reference evidence="2" key="1">
    <citation type="submission" date="2023-08" db="EMBL/GenBank/DDBJ databases">
        <title>A de novo genome assembly of Solanum verrucosum Schlechtendal, a Mexican diploid species geographically isolated from the other diploid A-genome species in potato relatives.</title>
        <authorList>
            <person name="Hosaka K."/>
        </authorList>
    </citation>
    <scope>NUCLEOTIDE SEQUENCE</scope>
    <source>
        <tissue evidence="2">Young leaves</tissue>
    </source>
</reference>
<sequence>MLVFFFQTKPRRLVNVNIDSRSDRKSRSKLRPPLPLSPLFR</sequence>
<dbReference type="Proteomes" id="UP001234989">
    <property type="component" value="Chromosome 1"/>
</dbReference>
<accession>A0AAF0PVL8</accession>
<organism evidence="2 3">
    <name type="scientific">Solanum verrucosum</name>
    <dbReference type="NCBI Taxonomy" id="315347"/>
    <lineage>
        <taxon>Eukaryota</taxon>
        <taxon>Viridiplantae</taxon>
        <taxon>Streptophyta</taxon>
        <taxon>Embryophyta</taxon>
        <taxon>Tracheophyta</taxon>
        <taxon>Spermatophyta</taxon>
        <taxon>Magnoliopsida</taxon>
        <taxon>eudicotyledons</taxon>
        <taxon>Gunneridae</taxon>
        <taxon>Pentapetalae</taxon>
        <taxon>asterids</taxon>
        <taxon>lamiids</taxon>
        <taxon>Solanales</taxon>
        <taxon>Solanaceae</taxon>
        <taxon>Solanoideae</taxon>
        <taxon>Solaneae</taxon>
        <taxon>Solanum</taxon>
    </lineage>
</organism>
<evidence type="ECO:0000313" key="3">
    <source>
        <dbReference type="Proteomes" id="UP001234989"/>
    </source>
</evidence>
<protein>
    <submittedName>
        <fullName evidence="2">Uncharacterized protein</fullName>
    </submittedName>
</protein>
<feature type="compositionally biased region" description="Pro residues" evidence="1">
    <location>
        <begin position="32"/>
        <end position="41"/>
    </location>
</feature>
<proteinExistence type="predicted"/>
<dbReference type="EMBL" id="CP133612">
    <property type="protein sequence ID" value="WMV11954.1"/>
    <property type="molecule type" value="Genomic_DNA"/>
</dbReference>